<gene>
    <name evidence="1" type="ORF">M9H77_02209</name>
</gene>
<organism evidence="1 2">
    <name type="scientific">Catharanthus roseus</name>
    <name type="common">Madagascar periwinkle</name>
    <name type="synonym">Vinca rosea</name>
    <dbReference type="NCBI Taxonomy" id="4058"/>
    <lineage>
        <taxon>Eukaryota</taxon>
        <taxon>Viridiplantae</taxon>
        <taxon>Streptophyta</taxon>
        <taxon>Embryophyta</taxon>
        <taxon>Tracheophyta</taxon>
        <taxon>Spermatophyta</taxon>
        <taxon>Magnoliopsida</taxon>
        <taxon>eudicotyledons</taxon>
        <taxon>Gunneridae</taxon>
        <taxon>Pentapetalae</taxon>
        <taxon>asterids</taxon>
        <taxon>lamiids</taxon>
        <taxon>Gentianales</taxon>
        <taxon>Apocynaceae</taxon>
        <taxon>Rauvolfioideae</taxon>
        <taxon>Vinceae</taxon>
        <taxon>Catharanthinae</taxon>
        <taxon>Catharanthus</taxon>
    </lineage>
</organism>
<evidence type="ECO:0000313" key="2">
    <source>
        <dbReference type="Proteomes" id="UP001060085"/>
    </source>
</evidence>
<sequence>MEISSFRDQMEEIRRILSSSSTKSQKPFVYSTFLRLQELATIDSALVQLPVDSAEAFVSLILADISDDDEEIAAPALKCLGFMIYHPSIVENISGDSANLIIDSIAKVIMTTRIKSVCNLGVWCISIQQFGTAALDAQFHLLLRAIVHALDNPIGSLSITFEAMQAIMKLATLLGERMRDLSDFWAPPIYRRLVSVDKREREISERCLLKIKSIICPAPVVLCKVLAFDLKKKLLSTMNDLLNCGMKIPAMQAWRWFICFLGPFAMKHKHLLNEMLKFTELTFSDFDPQVQIAALVAWESLVDVLILPPNQASDRNAVLKHGTEQLRMSEVNNNQSEADKFSKRIKLIMTPLIGIMSSKCNISVHVACLNTWSYLLHKLDTYIGCHLVIESVWEPILQVVFKVGPDNKNAWSWNLCLDLLDAFTSARSMGVNHGMNNQEFSKISDKSSVVGPLESTKFSWQNYPINWSPWNLSELEFFTKMINIVLSQGLKATVSLEFRRLARNSALRSFRSLLRAVQAVLKCTSTTFDEVMLCLTGVLRCLKELCENATSKDGGLVDLWQASLQLLELVTEEIDSSIFESPIYKSALDVNYFDKLEPVGKFKFLVPLDNRFPTYMDTVSPAVYLTVLYFSVAVKFASKATDFNSVSNRIYSTVQILLSSYNPSEIIWVFVGLLYNYEAVACLRIWKVIAICLKEYTEAGGGNNLLLPNKDTNKCGCSAAVHFLAYPFALCSHIQIQHELQEIIERWTGLYTSITHTLQLQDSPENSFTEDLSSMLRGHLGDASFTVDTGTESHQGEKDQIDVIILLSGNAVGVVLEHLISREHTKGSKMNHSDKSSGYVKSSLGLAARFMNLAIKREETVTPMCQVIISRIFSKLNKYVDSLCFKGDIVTLIEIMRDALLEWLSLVEVHNEQINNQLQLLWSKILNSLQRSHPPIKFDSEFLEFHASLLEKTLDHQKINIFEPTIRFWNSTYGEQLQLDYPQSLLPLLDKLSRNGKIKIAKRNRAIYEQHSLGRSTTAPQRYRVAATLTGCSKRVELMKDAKKDSQGCRKGHLSSKRKRPAVMEHQKEVRRAQQGRSRDCNGHGPGLRTYTSVDFSQGTEESQEESQDIRDADSILEMLKRVS</sequence>
<accession>A0ACC0C821</accession>
<evidence type="ECO:0000313" key="1">
    <source>
        <dbReference type="EMBL" id="KAI5680982.1"/>
    </source>
</evidence>
<name>A0ACC0C821_CATRO</name>
<comment type="caution">
    <text evidence="1">The sequence shown here is derived from an EMBL/GenBank/DDBJ whole genome shotgun (WGS) entry which is preliminary data.</text>
</comment>
<dbReference type="Proteomes" id="UP001060085">
    <property type="component" value="Linkage Group LG01"/>
</dbReference>
<keyword evidence="2" id="KW-1185">Reference proteome</keyword>
<protein>
    <submittedName>
        <fullName evidence="1">Uncharacterized protein</fullName>
    </submittedName>
</protein>
<reference evidence="2" key="1">
    <citation type="journal article" date="2023" name="Nat. Plants">
        <title>Single-cell RNA sequencing provides a high-resolution roadmap for understanding the multicellular compartmentation of specialized metabolism.</title>
        <authorList>
            <person name="Sun S."/>
            <person name="Shen X."/>
            <person name="Li Y."/>
            <person name="Li Y."/>
            <person name="Wang S."/>
            <person name="Li R."/>
            <person name="Zhang H."/>
            <person name="Shen G."/>
            <person name="Guo B."/>
            <person name="Wei J."/>
            <person name="Xu J."/>
            <person name="St-Pierre B."/>
            <person name="Chen S."/>
            <person name="Sun C."/>
        </authorList>
    </citation>
    <scope>NUCLEOTIDE SEQUENCE [LARGE SCALE GENOMIC DNA]</scope>
</reference>
<dbReference type="EMBL" id="CM044701">
    <property type="protein sequence ID" value="KAI5680982.1"/>
    <property type="molecule type" value="Genomic_DNA"/>
</dbReference>
<proteinExistence type="predicted"/>